<dbReference type="GO" id="GO:0000166">
    <property type="term" value="F:nucleotide binding"/>
    <property type="evidence" value="ECO:0007669"/>
    <property type="project" value="UniProtKB-KW"/>
</dbReference>
<evidence type="ECO:0000256" key="1">
    <source>
        <dbReference type="ARBA" id="ARBA00007405"/>
    </source>
</evidence>
<dbReference type="EMBL" id="CACRSL010000003">
    <property type="protein sequence ID" value="VYS92289.1"/>
    <property type="molecule type" value="Genomic_DNA"/>
</dbReference>
<evidence type="ECO:0000256" key="4">
    <source>
        <dbReference type="ARBA" id="ARBA00022741"/>
    </source>
</evidence>
<evidence type="ECO:0000256" key="5">
    <source>
        <dbReference type="ARBA" id="ARBA00047754"/>
    </source>
</evidence>
<evidence type="ECO:0000313" key="7">
    <source>
        <dbReference type="EMBL" id="VYS92289.1"/>
    </source>
</evidence>
<dbReference type="AlphaFoldDB" id="A0A6N2SH31"/>
<evidence type="ECO:0000256" key="2">
    <source>
        <dbReference type="ARBA" id="ARBA00012274"/>
    </source>
</evidence>
<feature type="domain" description="TSCPD" evidence="6">
    <location>
        <begin position="5"/>
        <end position="81"/>
    </location>
</feature>
<dbReference type="Pfam" id="PF12637">
    <property type="entry name" value="TSCPD"/>
    <property type="match status" value="1"/>
</dbReference>
<name>A0A6N2SH31_9FIRM</name>
<proteinExistence type="inferred from homology"/>
<dbReference type="EC" id="1.17.4.1" evidence="2"/>
<dbReference type="GO" id="GO:0071897">
    <property type="term" value="P:DNA biosynthetic process"/>
    <property type="evidence" value="ECO:0007669"/>
    <property type="project" value="UniProtKB-KW"/>
</dbReference>
<evidence type="ECO:0000259" key="6">
    <source>
        <dbReference type="Pfam" id="PF12637"/>
    </source>
</evidence>
<evidence type="ECO:0000256" key="3">
    <source>
        <dbReference type="ARBA" id="ARBA00022634"/>
    </source>
</evidence>
<dbReference type="GO" id="GO:0004748">
    <property type="term" value="F:ribonucleoside-diphosphate reductase activity, thioredoxin disulfide as acceptor"/>
    <property type="evidence" value="ECO:0007669"/>
    <property type="project" value="UniProtKB-EC"/>
</dbReference>
<dbReference type="InterPro" id="IPR023806">
    <property type="entry name" value="CHP03905"/>
</dbReference>
<reference evidence="7" key="1">
    <citation type="submission" date="2019-11" db="EMBL/GenBank/DDBJ databases">
        <authorList>
            <person name="Feng L."/>
        </authorList>
    </citation>
    <scope>NUCLEOTIDE SEQUENCE</scope>
    <source>
        <strain evidence="7">AundefinedLFYP135</strain>
    </source>
</reference>
<sequence length="84" mass="9226">MTYHYRPHGVCSKEIIVDLNEQGIIERVDFINGCPGNLIGIGKLVQGQKAEDVIHLLRGVTCGNKRTSCPDQLTYALEEALANS</sequence>
<dbReference type="InterPro" id="IPR024434">
    <property type="entry name" value="TSCPD_dom"/>
</dbReference>
<comment type="catalytic activity">
    <reaction evidence="5">
        <text>a 2'-deoxyribonucleoside 5'-diphosphate + [thioredoxin]-disulfide + H2O = a ribonucleoside 5'-diphosphate + [thioredoxin]-dithiol</text>
        <dbReference type="Rhea" id="RHEA:23252"/>
        <dbReference type="Rhea" id="RHEA-COMP:10698"/>
        <dbReference type="Rhea" id="RHEA-COMP:10700"/>
        <dbReference type="ChEBI" id="CHEBI:15377"/>
        <dbReference type="ChEBI" id="CHEBI:29950"/>
        <dbReference type="ChEBI" id="CHEBI:50058"/>
        <dbReference type="ChEBI" id="CHEBI:57930"/>
        <dbReference type="ChEBI" id="CHEBI:73316"/>
        <dbReference type="EC" id="1.17.4.1"/>
    </reaction>
</comment>
<dbReference type="NCBIfam" id="TIGR03905">
    <property type="entry name" value="TIGR03905_4_Cys"/>
    <property type="match status" value="1"/>
</dbReference>
<keyword evidence="4" id="KW-0547">Nucleotide-binding</keyword>
<gene>
    <name evidence="7" type="ORF">AULFYP135_00930</name>
</gene>
<organism evidence="7">
    <name type="scientific">uncultured Anaerotruncus sp</name>
    <dbReference type="NCBI Taxonomy" id="905011"/>
    <lineage>
        <taxon>Bacteria</taxon>
        <taxon>Bacillati</taxon>
        <taxon>Bacillota</taxon>
        <taxon>Clostridia</taxon>
        <taxon>Eubacteriales</taxon>
        <taxon>Oscillospiraceae</taxon>
        <taxon>Anaerotruncus</taxon>
        <taxon>environmental samples</taxon>
    </lineage>
</organism>
<keyword evidence="3" id="KW-0237">DNA synthesis</keyword>
<protein>
    <recommendedName>
        <fullName evidence="2">ribonucleoside-diphosphate reductase</fullName>
        <ecNumber evidence="2">1.17.4.1</ecNumber>
    </recommendedName>
</protein>
<accession>A0A6N2SH31</accession>
<comment type="similarity">
    <text evidence="1">Belongs to the ribonucleoside diphosphate reductase class-2 family.</text>
</comment>